<dbReference type="InterPro" id="IPR027267">
    <property type="entry name" value="AH/BAR_dom_sf"/>
</dbReference>
<dbReference type="Proteomes" id="UP001158576">
    <property type="component" value="Chromosome PAR"/>
</dbReference>
<accession>A0ABN7S660</accession>
<name>A0ABN7S660_OIKDI</name>
<gene>
    <name evidence="1" type="ORF">OKIOD_LOCUS4568</name>
</gene>
<proteinExistence type="predicted"/>
<protein>
    <submittedName>
        <fullName evidence="1">Oidioi.mRNA.OKI2018_I69.PAR.g13010.t1.cds</fullName>
    </submittedName>
</protein>
<evidence type="ECO:0000313" key="2">
    <source>
        <dbReference type="Proteomes" id="UP001158576"/>
    </source>
</evidence>
<reference evidence="1 2" key="1">
    <citation type="submission" date="2021-04" db="EMBL/GenBank/DDBJ databases">
        <authorList>
            <person name="Bliznina A."/>
        </authorList>
    </citation>
    <scope>NUCLEOTIDE SEQUENCE [LARGE SCALE GENOMIC DNA]</scope>
</reference>
<dbReference type="EMBL" id="OU015568">
    <property type="protein sequence ID" value="CAG5091368.1"/>
    <property type="molecule type" value="Genomic_DNA"/>
</dbReference>
<evidence type="ECO:0000313" key="1">
    <source>
        <dbReference type="EMBL" id="CAG5091368.1"/>
    </source>
</evidence>
<dbReference type="SUPFAM" id="SSF103657">
    <property type="entry name" value="BAR/IMD domain-like"/>
    <property type="match status" value="1"/>
</dbReference>
<organism evidence="1 2">
    <name type="scientific">Oikopleura dioica</name>
    <name type="common">Tunicate</name>
    <dbReference type="NCBI Taxonomy" id="34765"/>
    <lineage>
        <taxon>Eukaryota</taxon>
        <taxon>Metazoa</taxon>
        <taxon>Chordata</taxon>
        <taxon>Tunicata</taxon>
        <taxon>Appendicularia</taxon>
        <taxon>Copelata</taxon>
        <taxon>Oikopleuridae</taxon>
        <taxon>Oikopleura</taxon>
    </lineage>
</organism>
<keyword evidence="2" id="KW-1185">Reference proteome</keyword>
<sequence length="239" mass="27270">MSRATKLIPEEHLKTLKRLRAQNRQMTANSEREIENCRALDKTMSNIVAICALNKNESKMQNMKQAFDAITVATRAYDKTLRECVIQPNSRIDTLYKKIESTMARCEYHEQQYMEKKAKHERLAAKAGNNRQKQIKLHQSNQDLQEARDAYMRLRKCLDDDIPVLLNLLPQGLALTSDIIDSARHEHHSSVERITKSASRFALDGTDIGLTPTGLVDSEATNAILTKIKNLKIVQNQVQ</sequence>
<dbReference type="Gene3D" id="1.20.1270.60">
    <property type="entry name" value="Arfaptin homology (AH) domain/BAR domain"/>
    <property type="match status" value="1"/>
</dbReference>